<protein>
    <submittedName>
        <fullName evidence="1">Uncharacterized protein</fullName>
    </submittedName>
</protein>
<proteinExistence type="predicted"/>
<accession>A0A0A9IQ27</accession>
<dbReference type="AlphaFoldDB" id="A0A0A9IQ27"/>
<evidence type="ECO:0000313" key="1">
    <source>
        <dbReference type="EMBL" id="JAE21073.1"/>
    </source>
</evidence>
<name>A0A0A9IQ27_ARUDO</name>
<organism evidence="1">
    <name type="scientific">Arundo donax</name>
    <name type="common">Giant reed</name>
    <name type="synonym">Donax arundinaceus</name>
    <dbReference type="NCBI Taxonomy" id="35708"/>
    <lineage>
        <taxon>Eukaryota</taxon>
        <taxon>Viridiplantae</taxon>
        <taxon>Streptophyta</taxon>
        <taxon>Embryophyta</taxon>
        <taxon>Tracheophyta</taxon>
        <taxon>Spermatophyta</taxon>
        <taxon>Magnoliopsida</taxon>
        <taxon>Liliopsida</taxon>
        <taxon>Poales</taxon>
        <taxon>Poaceae</taxon>
        <taxon>PACMAD clade</taxon>
        <taxon>Arundinoideae</taxon>
        <taxon>Arundineae</taxon>
        <taxon>Arundo</taxon>
    </lineage>
</organism>
<reference evidence="1" key="1">
    <citation type="submission" date="2014-09" db="EMBL/GenBank/DDBJ databases">
        <authorList>
            <person name="Magalhaes I.L.F."/>
            <person name="Oliveira U."/>
            <person name="Santos F.R."/>
            <person name="Vidigal T.H.D.A."/>
            <person name="Brescovit A.D."/>
            <person name="Santos A.J."/>
        </authorList>
    </citation>
    <scope>NUCLEOTIDE SEQUENCE</scope>
    <source>
        <tissue evidence="1">Shoot tissue taken approximately 20 cm above the soil surface</tissue>
    </source>
</reference>
<sequence>MKLWMHSLIQKVLISSLVRMMQQEFVLLLDCCFLLQRLILVCLEQRLGVAQVVAHMKHWCFLIMTGLPRT</sequence>
<dbReference type="EMBL" id="GBRH01176823">
    <property type="protein sequence ID" value="JAE21073.1"/>
    <property type="molecule type" value="Transcribed_RNA"/>
</dbReference>
<reference evidence="1" key="2">
    <citation type="journal article" date="2015" name="Data Brief">
        <title>Shoot transcriptome of the giant reed, Arundo donax.</title>
        <authorList>
            <person name="Barrero R.A."/>
            <person name="Guerrero F.D."/>
            <person name="Moolhuijzen P."/>
            <person name="Goolsby J.A."/>
            <person name="Tidwell J."/>
            <person name="Bellgard S.E."/>
            <person name="Bellgard M.I."/>
        </authorList>
    </citation>
    <scope>NUCLEOTIDE SEQUENCE</scope>
    <source>
        <tissue evidence="1">Shoot tissue taken approximately 20 cm above the soil surface</tissue>
    </source>
</reference>